<accession>A0ABY4N3Z9</accession>
<sequence length="190" mass="18008">MAGTLKDVIGAGGKAWKAFKQGRSLMNLRAAMNTLGPAAESAQTFIRSGMVDDAAGFLGKLGTAGKFLGGAGGVLGIVGGISDMINPAHGGWRGVGDRVAGGLSVIGGAGGLAVALGAGAALGPVGLGVVAVAGVGAGLWAAGNAIVDNWDSISSFAGDVGGHVSDFVSDAGDAIGGAADAVGDFVGGLF</sequence>
<evidence type="ECO:0000313" key="1">
    <source>
        <dbReference type="EMBL" id="UQN28178.1"/>
    </source>
</evidence>
<name>A0ABY4N3Z9_9MICO</name>
<reference evidence="1" key="1">
    <citation type="submission" date="2022-05" db="EMBL/GenBank/DDBJ databases">
        <title>Genomic analysis of Brachybacterium sp. CBA3104.</title>
        <authorList>
            <person name="Roh S.W."/>
            <person name="Kim Y.B."/>
            <person name="Kim Y."/>
        </authorList>
    </citation>
    <scope>NUCLEOTIDE SEQUENCE</scope>
    <source>
        <strain evidence="1">CBA3104</strain>
    </source>
</reference>
<organism evidence="1 2">
    <name type="scientific">Brachybacterium kimchii</name>
    <dbReference type="NCBI Taxonomy" id="2942909"/>
    <lineage>
        <taxon>Bacteria</taxon>
        <taxon>Bacillati</taxon>
        <taxon>Actinomycetota</taxon>
        <taxon>Actinomycetes</taxon>
        <taxon>Micrococcales</taxon>
        <taxon>Dermabacteraceae</taxon>
        <taxon>Brachybacterium</taxon>
    </lineage>
</organism>
<protein>
    <submittedName>
        <fullName evidence="1">Uncharacterized protein</fullName>
    </submittedName>
</protein>
<proteinExistence type="predicted"/>
<dbReference type="RefSeq" id="WP_249477203.1">
    <property type="nucleotide sequence ID" value="NZ_CP097218.1"/>
</dbReference>
<evidence type="ECO:0000313" key="2">
    <source>
        <dbReference type="Proteomes" id="UP001055868"/>
    </source>
</evidence>
<dbReference type="Proteomes" id="UP001055868">
    <property type="component" value="Chromosome"/>
</dbReference>
<keyword evidence="2" id="KW-1185">Reference proteome</keyword>
<gene>
    <name evidence="1" type="ORF">M4486_10995</name>
</gene>
<dbReference type="EMBL" id="CP097218">
    <property type="protein sequence ID" value="UQN28178.1"/>
    <property type="molecule type" value="Genomic_DNA"/>
</dbReference>